<dbReference type="EMBL" id="JBFOLJ010000005">
    <property type="protein sequence ID" value="KAL2537506.1"/>
    <property type="molecule type" value="Genomic_DNA"/>
</dbReference>
<evidence type="ECO:0000256" key="5">
    <source>
        <dbReference type="ARBA" id="ARBA00023163"/>
    </source>
</evidence>
<keyword evidence="2" id="KW-0938">Abscisic acid signaling pathway</keyword>
<dbReference type="InterPro" id="IPR004827">
    <property type="entry name" value="bZIP"/>
</dbReference>
<dbReference type="PANTHER" id="PTHR22952">
    <property type="entry name" value="CAMP-RESPONSE ELEMENT BINDING PROTEIN-RELATED"/>
    <property type="match status" value="1"/>
</dbReference>
<protein>
    <submittedName>
        <fullName evidence="11">ABSCISIC ACID-INSENSITIVE 5-like protein 5</fullName>
    </submittedName>
</protein>
<dbReference type="Pfam" id="PF00170">
    <property type="entry name" value="bZIP_1"/>
    <property type="match status" value="1"/>
</dbReference>
<dbReference type="SMART" id="SM00338">
    <property type="entry name" value="BRLZ"/>
    <property type="match status" value="1"/>
</dbReference>
<dbReference type="SUPFAM" id="SSF57959">
    <property type="entry name" value="Leucine zipper domain"/>
    <property type="match status" value="1"/>
</dbReference>
<proteinExistence type="inferred from homology"/>
<accession>A0ABD1VJH6</accession>
<dbReference type="FunFam" id="1.20.5.170:FF:000048">
    <property type="entry name" value="ABSCISIC ACID-INSENSITIVE 5-like protein 5"/>
    <property type="match status" value="1"/>
</dbReference>
<comment type="similarity">
    <text evidence="7">Belongs to the bZIP family. ABI5 subfamily.</text>
</comment>
<evidence type="ECO:0000256" key="4">
    <source>
        <dbReference type="ARBA" id="ARBA00023125"/>
    </source>
</evidence>
<keyword evidence="4" id="KW-0238">DNA-binding</keyword>
<name>A0ABD1VJH6_9LAMI</name>
<keyword evidence="8" id="KW-0175">Coiled coil</keyword>
<keyword evidence="6" id="KW-0539">Nucleus</keyword>
<evidence type="ECO:0000256" key="8">
    <source>
        <dbReference type="SAM" id="Coils"/>
    </source>
</evidence>
<dbReference type="PROSITE" id="PS00036">
    <property type="entry name" value="BZIP_BASIC"/>
    <property type="match status" value="1"/>
</dbReference>
<gene>
    <name evidence="11" type="ORF">Fot_18897</name>
</gene>
<evidence type="ECO:0000256" key="1">
    <source>
        <dbReference type="ARBA" id="ARBA00004123"/>
    </source>
</evidence>
<evidence type="ECO:0000313" key="11">
    <source>
        <dbReference type="EMBL" id="KAL2537506.1"/>
    </source>
</evidence>
<dbReference type="Gene3D" id="1.20.5.170">
    <property type="match status" value="1"/>
</dbReference>
<reference evidence="12" key="1">
    <citation type="submission" date="2024-07" db="EMBL/GenBank/DDBJ databases">
        <title>Two chromosome-level genome assemblies of Korean endemic species Abeliophyllum distichum and Forsythia ovata (Oleaceae).</title>
        <authorList>
            <person name="Jang H."/>
        </authorList>
    </citation>
    <scope>NUCLEOTIDE SEQUENCE [LARGE SCALE GENOMIC DNA]</scope>
</reference>
<dbReference type="PANTHER" id="PTHR22952:SF463">
    <property type="entry name" value="ABSCISIC ACID-INSENSITIVE 5-LIKE PROTEIN 7"/>
    <property type="match status" value="1"/>
</dbReference>
<keyword evidence="12" id="KW-1185">Reference proteome</keyword>
<organism evidence="11 12">
    <name type="scientific">Forsythia ovata</name>
    <dbReference type="NCBI Taxonomy" id="205694"/>
    <lineage>
        <taxon>Eukaryota</taxon>
        <taxon>Viridiplantae</taxon>
        <taxon>Streptophyta</taxon>
        <taxon>Embryophyta</taxon>
        <taxon>Tracheophyta</taxon>
        <taxon>Spermatophyta</taxon>
        <taxon>Magnoliopsida</taxon>
        <taxon>eudicotyledons</taxon>
        <taxon>Gunneridae</taxon>
        <taxon>Pentapetalae</taxon>
        <taxon>asterids</taxon>
        <taxon>lamiids</taxon>
        <taxon>Lamiales</taxon>
        <taxon>Oleaceae</taxon>
        <taxon>Forsythieae</taxon>
        <taxon>Forsythia</taxon>
    </lineage>
</organism>
<evidence type="ECO:0000259" key="10">
    <source>
        <dbReference type="PROSITE" id="PS50217"/>
    </source>
</evidence>
<dbReference type="GO" id="GO:0009738">
    <property type="term" value="P:abscisic acid-activated signaling pathway"/>
    <property type="evidence" value="ECO:0007669"/>
    <property type="project" value="UniProtKB-KW"/>
</dbReference>
<evidence type="ECO:0000256" key="7">
    <source>
        <dbReference type="ARBA" id="ARBA00061369"/>
    </source>
</evidence>
<dbReference type="CDD" id="cd14707">
    <property type="entry name" value="bZIP_plant_BZIP46"/>
    <property type="match status" value="1"/>
</dbReference>
<sequence length="507" mass="55295">MGSYMNFKNFGPDTPLPDGNGGKPGGNYPLARQSSVYSLTFDELQNSFGGPGKDFGSMNMEDLLKSIWTAEETQAMASSTNGGNGNVPSGNLQRQGSVTLPRTVSQKTVDEVWRDAFKDVVGVEDGSGSGGSNLGQRQPTFGEVTLEEFLARAGVVREDIQPTGRPNAGGIYGGLPQSSNGLTIRFQQPSASQGVMDNQLAEINNVVLSSSSIGMNIGGVRSSQQQLQNPQQQVPPLFPKQTTVNFSSPVQTGNNGQLASPGTKGLVVGTSNPSMNNTVVRGGAMIMSGPRGGVTAVAGVSPRNHMPSDAISKSTVDTSSLSPSPSAFGEGGRGRRSAGSLEKVVERRHRRMIKNRESAARSRARKQAYTLELEAEIAKLREMNQELQKKQAEFMEMQKNQILETVNTPQGGKRRCLRRTLTGPWRRHEDEVFSELKEEENERLHSKKELTSTRMTFREQSAWSHNMKRMKLDLNLQSTSVFGATTEHYYHKHRLLTGHYFHTSIGC</sequence>
<dbReference type="GO" id="GO:0005634">
    <property type="term" value="C:nucleus"/>
    <property type="evidence" value="ECO:0007669"/>
    <property type="project" value="UniProtKB-SubCell"/>
</dbReference>
<dbReference type="Proteomes" id="UP001604277">
    <property type="component" value="Unassembled WGS sequence"/>
</dbReference>
<evidence type="ECO:0000256" key="3">
    <source>
        <dbReference type="ARBA" id="ARBA00023015"/>
    </source>
</evidence>
<feature type="domain" description="BZIP" evidence="10">
    <location>
        <begin position="345"/>
        <end position="390"/>
    </location>
</feature>
<comment type="caution">
    <text evidence="11">The sequence shown here is derived from an EMBL/GenBank/DDBJ whole genome shotgun (WGS) entry which is preliminary data.</text>
</comment>
<dbReference type="PROSITE" id="PS50217">
    <property type="entry name" value="BZIP"/>
    <property type="match status" value="1"/>
</dbReference>
<dbReference type="GO" id="GO:0003677">
    <property type="term" value="F:DNA binding"/>
    <property type="evidence" value="ECO:0007669"/>
    <property type="project" value="UniProtKB-KW"/>
</dbReference>
<evidence type="ECO:0000256" key="6">
    <source>
        <dbReference type="ARBA" id="ARBA00023242"/>
    </source>
</evidence>
<feature type="region of interest" description="Disordered" evidence="9">
    <location>
        <begin position="1"/>
        <end position="30"/>
    </location>
</feature>
<dbReference type="InterPro" id="IPR043452">
    <property type="entry name" value="BZIP46-like"/>
</dbReference>
<evidence type="ECO:0000313" key="12">
    <source>
        <dbReference type="Proteomes" id="UP001604277"/>
    </source>
</evidence>
<dbReference type="AlphaFoldDB" id="A0ABD1VJH6"/>
<feature type="region of interest" description="Disordered" evidence="9">
    <location>
        <begin position="310"/>
        <end position="343"/>
    </location>
</feature>
<feature type="compositionally biased region" description="Polar residues" evidence="9">
    <location>
        <begin position="311"/>
        <end position="325"/>
    </location>
</feature>
<dbReference type="InterPro" id="IPR046347">
    <property type="entry name" value="bZIP_sf"/>
</dbReference>
<comment type="subcellular location">
    <subcellularLocation>
        <location evidence="1">Nucleus</location>
    </subcellularLocation>
</comment>
<feature type="region of interest" description="Disordered" evidence="9">
    <location>
        <begin position="76"/>
        <end position="98"/>
    </location>
</feature>
<evidence type="ECO:0000256" key="2">
    <source>
        <dbReference type="ARBA" id="ARBA00022682"/>
    </source>
</evidence>
<keyword evidence="3" id="KW-0805">Transcription regulation</keyword>
<feature type="coiled-coil region" evidence="8">
    <location>
        <begin position="366"/>
        <end position="400"/>
    </location>
</feature>
<evidence type="ECO:0000256" key="9">
    <source>
        <dbReference type="SAM" id="MobiDB-lite"/>
    </source>
</evidence>
<keyword evidence="5" id="KW-0804">Transcription</keyword>